<keyword evidence="3" id="KW-1185">Reference proteome</keyword>
<evidence type="ECO:0000256" key="1">
    <source>
        <dbReference type="SAM" id="MobiDB-lite"/>
    </source>
</evidence>
<accession>A0A5C3QXV8</accession>
<reference evidence="2 3" key="1">
    <citation type="journal article" date="2019" name="Nat. Ecol. Evol.">
        <title>Megaphylogeny resolves global patterns of mushroom evolution.</title>
        <authorList>
            <person name="Varga T."/>
            <person name="Krizsan K."/>
            <person name="Foldi C."/>
            <person name="Dima B."/>
            <person name="Sanchez-Garcia M."/>
            <person name="Sanchez-Ramirez S."/>
            <person name="Szollosi G.J."/>
            <person name="Szarkandi J.G."/>
            <person name="Papp V."/>
            <person name="Albert L."/>
            <person name="Andreopoulos W."/>
            <person name="Angelini C."/>
            <person name="Antonin V."/>
            <person name="Barry K.W."/>
            <person name="Bougher N.L."/>
            <person name="Buchanan P."/>
            <person name="Buyck B."/>
            <person name="Bense V."/>
            <person name="Catcheside P."/>
            <person name="Chovatia M."/>
            <person name="Cooper J."/>
            <person name="Damon W."/>
            <person name="Desjardin D."/>
            <person name="Finy P."/>
            <person name="Geml J."/>
            <person name="Haridas S."/>
            <person name="Hughes K."/>
            <person name="Justo A."/>
            <person name="Karasinski D."/>
            <person name="Kautmanova I."/>
            <person name="Kiss B."/>
            <person name="Kocsube S."/>
            <person name="Kotiranta H."/>
            <person name="LaButti K.M."/>
            <person name="Lechner B.E."/>
            <person name="Liimatainen K."/>
            <person name="Lipzen A."/>
            <person name="Lukacs Z."/>
            <person name="Mihaltcheva S."/>
            <person name="Morgado L.N."/>
            <person name="Niskanen T."/>
            <person name="Noordeloos M.E."/>
            <person name="Ohm R.A."/>
            <person name="Ortiz-Santana B."/>
            <person name="Ovrebo C."/>
            <person name="Racz N."/>
            <person name="Riley R."/>
            <person name="Savchenko A."/>
            <person name="Shiryaev A."/>
            <person name="Soop K."/>
            <person name="Spirin V."/>
            <person name="Szebenyi C."/>
            <person name="Tomsovsky M."/>
            <person name="Tulloss R.E."/>
            <person name="Uehling J."/>
            <person name="Grigoriev I.V."/>
            <person name="Vagvolgyi C."/>
            <person name="Papp T."/>
            <person name="Martin F.M."/>
            <person name="Miettinen O."/>
            <person name="Hibbett D.S."/>
            <person name="Nagy L.G."/>
        </authorList>
    </citation>
    <scope>NUCLEOTIDE SEQUENCE [LARGE SCALE GENOMIC DNA]</scope>
    <source>
        <strain evidence="2 3">CBS 309.79</strain>
    </source>
</reference>
<feature type="compositionally biased region" description="Pro residues" evidence="1">
    <location>
        <begin position="106"/>
        <end position="118"/>
    </location>
</feature>
<dbReference type="AlphaFoldDB" id="A0A5C3QXV8"/>
<proteinExistence type="predicted"/>
<evidence type="ECO:0000313" key="3">
    <source>
        <dbReference type="Proteomes" id="UP000305067"/>
    </source>
</evidence>
<dbReference type="OrthoDB" id="2224399at2759"/>
<sequence length="222" mass="24433">MTDPSVAFAQYNARILLGQPLSSKYITHYIESLTILLTRPTSPNGPHVATYRDSVYFNYRHLGLSLLFTPQKGYQLIKGTPAEDLDQSRLFLDGIDFYNVTLQSPPSSPPAPSKPPFSPTAADHGFRSYPVTPIKIHFSGEADDSLQVQRSSTGKYFVEHLGEPDRKGGGAGPSNGSIGIWCEWTKKGIMVEFGGNEARGPDAWNTGKDAKWKVISMFPIPK</sequence>
<organism evidence="2 3">
    <name type="scientific">Pterulicium gracile</name>
    <dbReference type="NCBI Taxonomy" id="1884261"/>
    <lineage>
        <taxon>Eukaryota</taxon>
        <taxon>Fungi</taxon>
        <taxon>Dikarya</taxon>
        <taxon>Basidiomycota</taxon>
        <taxon>Agaricomycotina</taxon>
        <taxon>Agaricomycetes</taxon>
        <taxon>Agaricomycetidae</taxon>
        <taxon>Agaricales</taxon>
        <taxon>Pleurotineae</taxon>
        <taxon>Pterulaceae</taxon>
        <taxon>Pterulicium</taxon>
    </lineage>
</organism>
<gene>
    <name evidence="2" type="ORF">BDV98DRAFT_560029</name>
</gene>
<feature type="region of interest" description="Disordered" evidence="1">
    <location>
        <begin position="103"/>
        <end position="122"/>
    </location>
</feature>
<protein>
    <submittedName>
        <fullName evidence="2">Uncharacterized protein</fullName>
    </submittedName>
</protein>
<name>A0A5C3QXV8_9AGAR</name>
<dbReference type="Proteomes" id="UP000305067">
    <property type="component" value="Unassembled WGS sequence"/>
</dbReference>
<dbReference type="EMBL" id="ML178815">
    <property type="protein sequence ID" value="TFL06825.1"/>
    <property type="molecule type" value="Genomic_DNA"/>
</dbReference>
<evidence type="ECO:0000313" key="2">
    <source>
        <dbReference type="EMBL" id="TFL06825.1"/>
    </source>
</evidence>